<dbReference type="InterPro" id="IPR001437">
    <property type="entry name" value="Tscrpt_elong_fac_GreA/B_C"/>
</dbReference>
<dbReference type="HAMAP" id="MF_00105">
    <property type="entry name" value="GreA_GreB"/>
    <property type="match status" value="1"/>
</dbReference>
<keyword evidence="4 8" id="KW-0238">DNA-binding</keyword>
<evidence type="ECO:0000256" key="6">
    <source>
        <dbReference type="ARBA" id="ARBA00024916"/>
    </source>
</evidence>
<dbReference type="Proteomes" id="UP000196255">
    <property type="component" value="Unassembled WGS sequence"/>
</dbReference>
<name>A0AB36MHE0_9LACO</name>
<feature type="domain" description="Transcription elongation factor GreA/GreB N-terminal" evidence="11">
    <location>
        <begin position="8"/>
        <end position="76"/>
    </location>
</feature>
<dbReference type="PIRSF" id="PIRSF006092">
    <property type="entry name" value="GreA_GreB"/>
    <property type="match status" value="1"/>
</dbReference>
<feature type="domain" description="Transcription elongation factor GreA/GreB C-terminal" evidence="10">
    <location>
        <begin position="81"/>
        <end position="156"/>
    </location>
</feature>
<keyword evidence="12" id="KW-0648">Protein biosynthesis</keyword>
<dbReference type="Pfam" id="PF03449">
    <property type="entry name" value="GreA_GreB_N"/>
    <property type="match status" value="1"/>
</dbReference>
<dbReference type="InterPro" id="IPR036805">
    <property type="entry name" value="Tscrpt_elong_fac_GreA/B_N_sf"/>
</dbReference>
<evidence type="ECO:0000256" key="8">
    <source>
        <dbReference type="HAMAP-Rule" id="MF_00105"/>
    </source>
</evidence>
<dbReference type="GO" id="GO:0006354">
    <property type="term" value="P:DNA-templated transcription elongation"/>
    <property type="evidence" value="ECO:0007669"/>
    <property type="project" value="TreeGrafter"/>
</dbReference>
<proteinExistence type="inferred from homology"/>
<dbReference type="GO" id="GO:0003746">
    <property type="term" value="F:translation elongation factor activity"/>
    <property type="evidence" value="ECO:0007669"/>
    <property type="project" value="UniProtKB-KW"/>
</dbReference>
<evidence type="ECO:0000256" key="4">
    <source>
        <dbReference type="ARBA" id="ARBA00023125"/>
    </source>
</evidence>
<protein>
    <recommendedName>
        <fullName evidence="2 8">Transcription elongation factor GreA</fullName>
    </recommendedName>
    <alternativeName>
        <fullName evidence="7 8">Transcript cleavage factor GreA</fullName>
    </alternativeName>
</protein>
<dbReference type="GO" id="GO:0070063">
    <property type="term" value="F:RNA polymerase binding"/>
    <property type="evidence" value="ECO:0007669"/>
    <property type="project" value="InterPro"/>
</dbReference>
<dbReference type="NCBIfam" id="NF001263">
    <property type="entry name" value="PRK00226.1-4"/>
    <property type="match status" value="1"/>
</dbReference>
<dbReference type="InterPro" id="IPR006359">
    <property type="entry name" value="Tscrpt_elong_fac_GreA"/>
</dbReference>
<dbReference type="AlphaFoldDB" id="A0AB36MHE0"/>
<dbReference type="InterPro" id="IPR022691">
    <property type="entry name" value="Tscrpt_elong_fac_GreA/B_N"/>
</dbReference>
<dbReference type="InterPro" id="IPR028624">
    <property type="entry name" value="Tscrpt_elong_fac_GreA/B"/>
</dbReference>
<comment type="caution">
    <text evidence="12">The sequence shown here is derived from an EMBL/GenBank/DDBJ whole genome shotgun (WGS) entry which is preliminary data.</text>
</comment>
<feature type="coiled-coil region" evidence="8">
    <location>
        <begin position="14"/>
        <end position="70"/>
    </location>
</feature>
<dbReference type="PANTHER" id="PTHR30437">
    <property type="entry name" value="TRANSCRIPTION ELONGATION FACTOR GREA"/>
    <property type="match status" value="1"/>
</dbReference>
<dbReference type="GO" id="GO:0032784">
    <property type="term" value="P:regulation of DNA-templated transcription elongation"/>
    <property type="evidence" value="ECO:0007669"/>
    <property type="project" value="UniProtKB-UniRule"/>
</dbReference>
<evidence type="ECO:0000259" key="10">
    <source>
        <dbReference type="Pfam" id="PF01272"/>
    </source>
</evidence>
<gene>
    <name evidence="8" type="primary">greA</name>
    <name evidence="12" type="ORF">B5G36_08400</name>
</gene>
<dbReference type="SUPFAM" id="SSF54534">
    <property type="entry name" value="FKBP-like"/>
    <property type="match status" value="1"/>
</dbReference>
<keyword evidence="3 8" id="KW-0805">Transcription regulation</keyword>
<evidence type="ECO:0000256" key="2">
    <source>
        <dbReference type="ARBA" id="ARBA00013729"/>
    </source>
</evidence>
<dbReference type="InterPro" id="IPR023459">
    <property type="entry name" value="Tscrpt_elong_fac_GreA/B_fam"/>
</dbReference>
<keyword evidence="12" id="KW-0251">Elongation factor</keyword>
<dbReference type="InterPro" id="IPR036953">
    <property type="entry name" value="GreA/GreB_C_sf"/>
</dbReference>
<evidence type="ECO:0000256" key="7">
    <source>
        <dbReference type="ARBA" id="ARBA00030776"/>
    </source>
</evidence>
<organism evidence="12 13">
    <name type="scientific">Ligilactobacillus salivarius</name>
    <dbReference type="NCBI Taxonomy" id="1624"/>
    <lineage>
        <taxon>Bacteria</taxon>
        <taxon>Bacillati</taxon>
        <taxon>Bacillota</taxon>
        <taxon>Bacilli</taxon>
        <taxon>Lactobacillales</taxon>
        <taxon>Lactobacillaceae</taxon>
        <taxon>Ligilactobacillus</taxon>
    </lineage>
</organism>
<comment type="function">
    <text evidence="6 8 9">Necessary for efficient RNA polymerase transcription elongation past template-encoded arresting sites. The arresting sites in DNA have the property of trapping a certain fraction of elongating RNA polymerases that pass through, resulting in locked ternary complexes. Cleavage of the nascent transcript by cleavage factors such as GreA or GreB allows the resumption of elongation from the new 3'terminus. GreA releases sequences of 2 to 3 nucleotides.</text>
</comment>
<evidence type="ECO:0000313" key="13">
    <source>
        <dbReference type="Proteomes" id="UP000196255"/>
    </source>
</evidence>
<evidence type="ECO:0000256" key="9">
    <source>
        <dbReference type="RuleBase" id="RU000556"/>
    </source>
</evidence>
<sequence>MPKIYFQKMTPNGYKQIENEIEQLKLDRPAKIKQLQEARALGDLSENAEYSAAKRDLRHLESRLRYLNKQLQYAEIITPKNADSVDIGTTVTIQFDDDENDLETYQIVGKQEVNVDDNKISFVSPIGKAIMHKKVGHTATVIAPAGSYTVKIISISILKKLGPFPS</sequence>
<evidence type="ECO:0000259" key="11">
    <source>
        <dbReference type="Pfam" id="PF03449"/>
    </source>
</evidence>
<dbReference type="NCBIfam" id="TIGR01462">
    <property type="entry name" value="greA"/>
    <property type="match status" value="1"/>
</dbReference>
<reference evidence="13" key="1">
    <citation type="submission" date="2017-04" db="EMBL/GenBank/DDBJ databases">
        <title>Function of individual gut microbiota members based on whole genome sequencing of pure cultures obtained from chicken caecum.</title>
        <authorList>
            <person name="Medvecky M."/>
            <person name="Cejkova D."/>
            <person name="Polansky O."/>
            <person name="Karasova D."/>
            <person name="Kubasova T."/>
            <person name="Cizek A."/>
            <person name="Rychlik I."/>
        </authorList>
    </citation>
    <scope>NUCLEOTIDE SEQUENCE [LARGE SCALE GENOMIC DNA]</scope>
    <source>
        <strain evidence="13">An84</strain>
    </source>
</reference>
<dbReference type="FunFam" id="1.10.287.180:FF:000001">
    <property type="entry name" value="Transcription elongation factor GreA"/>
    <property type="match status" value="1"/>
</dbReference>
<keyword evidence="5 8" id="KW-0804">Transcription</keyword>
<dbReference type="PANTHER" id="PTHR30437:SF4">
    <property type="entry name" value="TRANSCRIPTION ELONGATION FACTOR GREA"/>
    <property type="match status" value="1"/>
</dbReference>
<dbReference type="RefSeq" id="WP_087367760.1">
    <property type="nucleotide sequence ID" value="NZ_NFHF01000022.1"/>
</dbReference>
<dbReference type="SUPFAM" id="SSF46557">
    <property type="entry name" value="GreA transcript cleavage protein, N-terminal domain"/>
    <property type="match status" value="1"/>
</dbReference>
<dbReference type="Pfam" id="PF01272">
    <property type="entry name" value="GreA_GreB"/>
    <property type="match status" value="1"/>
</dbReference>
<evidence type="ECO:0000256" key="5">
    <source>
        <dbReference type="ARBA" id="ARBA00023163"/>
    </source>
</evidence>
<evidence type="ECO:0000256" key="3">
    <source>
        <dbReference type="ARBA" id="ARBA00023015"/>
    </source>
</evidence>
<dbReference type="GO" id="GO:0003677">
    <property type="term" value="F:DNA binding"/>
    <property type="evidence" value="ECO:0007669"/>
    <property type="project" value="UniProtKB-UniRule"/>
</dbReference>
<evidence type="ECO:0000256" key="1">
    <source>
        <dbReference type="ARBA" id="ARBA00008213"/>
    </source>
</evidence>
<accession>A0AB36MHE0</accession>
<comment type="similarity">
    <text evidence="1 8 9">Belongs to the GreA/GreB family.</text>
</comment>
<dbReference type="Gene3D" id="1.10.287.180">
    <property type="entry name" value="Transcription elongation factor, GreA/GreB, N-terminal domain"/>
    <property type="match status" value="1"/>
</dbReference>
<keyword evidence="8" id="KW-0175">Coiled coil</keyword>
<evidence type="ECO:0000313" key="12">
    <source>
        <dbReference type="EMBL" id="OUN17850.1"/>
    </source>
</evidence>
<dbReference type="Gene3D" id="3.10.50.30">
    <property type="entry name" value="Transcription elongation factor, GreA/GreB, C-terminal domain"/>
    <property type="match status" value="1"/>
</dbReference>
<dbReference type="EMBL" id="NFHF01000022">
    <property type="protein sequence ID" value="OUN17850.1"/>
    <property type="molecule type" value="Genomic_DNA"/>
</dbReference>